<protein>
    <recommendedName>
        <fullName evidence="4">Glucose-methanol-choline oxidoreductase N-terminal domain-containing protein</fullName>
    </recommendedName>
</protein>
<comment type="caution">
    <text evidence="2">The sequence shown here is derived from an EMBL/GenBank/DDBJ whole genome shotgun (WGS) entry which is preliminary data.</text>
</comment>
<dbReference type="PANTHER" id="PTHR11552">
    <property type="entry name" value="GLUCOSE-METHANOL-CHOLINE GMC OXIDOREDUCTASE"/>
    <property type="match status" value="1"/>
</dbReference>
<name>A0ABP7UUG9_9ACTN</name>
<dbReference type="Proteomes" id="UP001499984">
    <property type="component" value="Unassembled WGS sequence"/>
</dbReference>
<reference evidence="3" key="1">
    <citation type="journal article" date="2019" name="Int. J. Syst. Evol. Microbiol.">
        <title>The Global Catalogue of Microorganisms (GCM) 10K type strain sequencing project: providing services to taxonomists for standard genome sequencing and annotation.</title>
        <authorList>
            <consortium name="The Broad Institute Genomics Platform"/>
            <consortium name="The Broad Institute Genome Sequencing Center for Infectious Disease"/>
            <person name="Wu L."/>
            <person name="Ma J."/>
        </authorList>
    </citation>
    <scope>NUCLEOTIDE SEQUENCE [LARGE SCALE GENOMIC DNA]</scope>
    <source>
        <strain evidence="3">JCM 16925</strain>
    </source>
</reference>
<comment type="similarity">
    <text evidence="1">Belongs to the GMC oxidoreductase family.</text>
</comment>
<organism evidence="2 3">
    <name type="scientific">Streptomyces shaanxiensis</name>
    <dbReference type="NCBI Taxonomy" id="653357"/>
    <lineage>
        <taxon>Bacteria</taxon>
        <taxon>Bacillati</taxon>
        <taxon>Actinomycetota</taxon>
        <taxon>Actinomycetes</taxon>
        <taxon>Kitasatosporales</taxon>
        <taxon>Streptomycetaceae</taxon>
        <taxon>Streptomyces</taxon>
    </lineage>
</organism>
<evidence type="ECO:0000313" key="2">
    <source>
        <dbReference type="EMBL" id="GAA4053009.1"/>
    </source>
</evidence>
<evidence type="ECO:0000313" key="3">
    <source>
        <dbReference type="Proteomes" id="UP001499984"/>
    </source>
</evidence>
<dbReference type="SUPFAM" id="SSF51905">
    <property type="entry name" value="FAD/NAD(P)-binding domain"/>
    <property type="match status" value="1"/>
</dbReference>
<dbReference type="PANTHER" id="PTHR11552:SF152">
    <property type="entry name" value="OXIDASE (CODA), PUTATIVE (AFU_ORTHOLOGUE AFUA_8G04090)-RELATED"/>
    <property type="match status" value="1"/>
</dbReference>
<evidence type="ECO:0000256" key="1">
    <source>
        <dbReference type="ARBA" id="ARBA00010790"/>
    </source>
</evidence>
<dbReference type="EMBL" id="BAAAZY010000008">
    <property type="protein sequence ID" value="GAA4053009.1"/>
    <property type="molecule type" value="Genomic_DNA"/>
</dbReference>
<accession>A0ABP7UUG9</accession>
<proteinExistence type="inferred from homology"/>
<dbReference type="Gene3D" id="3.50.50.60">
    <property type="entry name" value="FAD/NAD(P)-binding domain"/>
    <property type="match status" value="1"/>
</dbReference>
<sequence length="76" mass="7940">MGTKDGAEILVRARREVVLRAGAVDSPRPLLPSNIGPKAEALGIPVVHDLPGVGENRPSHVGFRSPRAAVAAVLEQ</sequence>
<dbReference type="InterPro" id="IPR012132">
    <property type="entry name" value="GMC_OxRdtase"/>
</dbReference>
<keyword evidence="3" id="KW-1185">Reference proteome</keyword>
<gene>
    <name evidence="2" type="ORF">GCM10022233_25100</name>
</gene>
<dbReference type="InterPro" id="IPR036188">
    <property type="entry name" value="FAD/NAD-bd_sf"/>
</dbReference>
<evidence type="ECO:0008006" key="4">
    <source>
        <dbReference type="Google" id="ProtNLM"/>
    </source>
</evidence>